<dbReference type="Proteomes" id="UP001501867">
    <property type="component" value="Unassembled WGS sequence"/>
</dbReference>
<comment type="caution">
    <text evidence="3">The sequence shown here is derived from an EMBL/GenBank/DDBJ whole genome shotgun (WGS) entry which is preliminary data.</text>
</comment>
<keyword evidence="2" id="KW-1133">Transmembrane helix</keyword>
<feature type="region of interest" description="Disordered" evidence="1">
    <location>
        <begin position="1"/>
        <end position="24"/>
    </location>
</feature>
<organism evidence="3 4">
    <name type="scientific">Streptomyces polychromogenes</name>
    <dbReference type="NCBI Taxonomy" id="67342"/>
    <lineage>
        <taxon>Bacteria</taxon>
        <taxon>Bacillati</taxon>
        <taxon>Actinomycetota</taxon>
        <taxon>Actinomycetes</taxon>
        <taxon>Kitasatosporales</taxon>
        <taxon>Streptomycetaceae</taxon>
        <taxon>Streptomyces</taxon>
    </lineage>
</organism>
<feature type="transmembrane region" description="Helical" evidence="2">
    <location>
        <begin position="44"/>
        <end position="64"/>
    </location>
</feature>
<feature type="region of interest" description="Disordered" evidence="1">
    <location>
        <begin position="79"/>
        <end position="108"/>
    </location>
</feature>
<evidence type="ECO:0008006" key="5">
    <source>
        <dbReference type="Google" id="ProtNLM"/>
    </source>
</evidence>
<name>A0ABN0W2S2_9ACTN</name>
<keyword evidence="4" id="KW-1185">Reference proteome</keyword>
<evidence type="ECO:0000313" key="3">
    <source>
        <dbReference type="EMBL" id="GAA0323514.1"/>
    </source>
</evidence>
<proteinExistence type="predicted"/>
<evidence type="ECO:0000256" key="2">
    <source>
        <dbReference type="SAM" id="Phobius"/>
    </source>
</evidence>
<feature type="region of interest" description="Disordered" evidence="1">
    <location>
        <begin position="267"/>
        <end position="291"/>
    </location>
</feature>
<dbReference type="EMBL" id="BAAABV010000032">
    <property type="protein sequence ID" value="GAA0323514.1"/>
    <property type="molecule type" value="Genomic_DNA"/>
</dbReference>
<accession>A0ABN0W2S2</accession>
<sequence>MRMSFEDELGEALRQAGDGFTPDRQALVAGGERRGRRLLVRRRAAVIGGSVLGLALVGTAGVYAGGLLGGSGGSGGVDGARTPNVAAPPALSSTPPAKGGPGSGTGAVSDAQMVAWLRQLLPGGQLSEAKGHGTGGGSGGIPGAFGVYDDGKGQAAIGVSLNRVDPKGASTAELITCPDKNKFAYDGCTSETLADGSKVMVYQGYEYPDRREPTKSWRATLVTPQGYMVDAQEWNAAAEKGEPVSRPNPPLDPDRLKALVLAPQWRPALEDLPPAHPESPRTPPRPGGSAAPVLDGLLAGYGIPVVAKGGEGDSAYVVLDDGEGKSMVTVEVQSGGMAGPVASLFTGATAMPDGTKVVLRQTPGEKGGKNVVWWNVDTLRTDGTRVIVSAFNSKNQETDATRRNPALTMAQLKEMATSEVWARYGK</sequence>
<gene>
    <name evidence="3" type="ORF">GCM10010302_73340</name>
</gene>
<keyword evidence="2" id="KW-0472">Membrane</keyword>
<keyword evidence="2" id="KW-0812">Transmembrane</keyword>
<feature type="compositionally biased region" description="Low complexity" evidence="1">
    <location>
        <begin position="87"/>
        <end position="97"/>
    </location>
</feature>
<evidence type="ECO:0000313" key="4">
    <source>
        <dbReference type="Proteomes" id="UP001501867"/>
    </source>
</evidence>
<evidence type="ECO:0000256" key="1">
    <source>
        <dbReference type="SAM" id="MobiDB-lite"/>
    </source>
</evidence>
<reference evidence="3 4" key="1">
    <citation type="journal article" date="2019" name="Int. J. Syst. Evol. Microbiol.">
        <title>The Global Catalogue of Microorganisms (GCM) 10K type strain sequencing project: providing services to taxonomists for standard genome sequencing and annotation.</title>
        <authorList>
            <consortium name="The Broad Institute Genomics Platform"/>
            <consortium name="The Broad Institute Genome Sequencing Center for Infectious Disease"/>
            <person name="Wu L."/>
            <person name="Ma J."/>
        </authorList>
    </citation>
    <scope>NUCLEOTIDE SEQUENCE [LARGE SCALE GENOMIC DNA]</scope>
    <source>
        <strain evidence="3 4">JCM 4505</strain>
    </source>
</reference>
<feature type="compositionally biased region" description="Pro residues" evidence="1">
    <location>
        <begin position="274"/>
        <end position="286"/>
    </location>
</feature>
<feature type="compositionally biased region" description="Acidic residues" evidence="1">
    <location>
        <begin position="1"/>
        <end position="10"/>
    </location>
</feature>
<protein>
    <recommendedName>
        <fullName evidence="5">LigA protein</fullName>
    </recommendedName>
</protein>